<gene>
    <name evidence="7" type="ORF">Fcan01_11067</name>
</gene>
<dbReference type="InterPro" id="IPR050579">
    <property type="entry name" value="PMP-22/EMP/MP20-like"/>
</dbReference>
<feature type="compositionally biased region" description="Low complexity" evidence="5">
    <location>
        <begin position="295"/>
        <end position="312"/>
    </location>
</feature>
<dbReference type="EMBL" id="LNIX01000005">
    <property type="protein sequence ID" value="OXA55129.1"/>
    <property type="molecule type" value="Genomic_DNA"/>
</dbReference>
<evidence type="ECO:0000256" key="1">
    <source>
        <dbReference type="ARBA" id="ARBA00004141"/>
    </source>
</evidence>
<dbReference type="PANTHER" id="PTHR10671">
    <property type="entry name" value="EPITHELIAL MEMBRANE PROTEIN-RELATED"/>
    <property type="match status" value="1"/>
</dbReference>
<sequence>MTRLVPASLTLLAAGCFIIGSVAVAVPYWGHFRNRVVLESGHLGPWEICKHVDYGRKMCGRKFVMYKPTFVVLATGICAAVGAFCIGIFGLLSAFYVSLTFRPTSLNTLKSRTYTLIAMIILSCGAALTSVTSVGLFTTEQGDHPDRGYVVEVGVCFYLEVIAALFCVILMLLTIGEFTFTKREQERFGRLEQSRNGKGGELDLNEDGMTDSNSKYGRHKTRDGEHDTLISNSKPSPNSTTGKDKDNLILHPTWKDKRNGKASDASDPLNPNSKLKKLPKDSPRSRRKSGGLGMVPSVFARRSPSPSPASSRRGSKCNRYPEPLHFACVGDDDDDHDDDNDDLQRGRPRHWRRSPSPSPSSSRRGSKCNKAPEPLHFACYGLEQEIETFDKPGY</sequence>
<proteinExistence type="predicted"/>
<evidence type="ECO:0000313" key="7">
    <source>
        <dbReference type="EMBL" id="OXA55129.1"/>
    </source>
</evidence>
<evidence type="ECO:0000256" key="2">
    <source>
        <dbReference type="ARBA" id="ARBA00022692"/>
    </source>
</evidence>
<feature type="region of interest" description="Disordered" evidence="5">
    <location>
        <begin position="191"/>
        <end position="370"/>
    </location>
</feature>
<evidence type="ECO:0000256" key="4">
    <source>
        <dbReference type="ARBA" id="ARBA00023136"/>
    </source>
</evidence>
<feature type="transmembrane region" description="Helical" evidence="6">
    <location>
        <begin position="157"/>
        <end position="180"/>
    </location>
</feature>
<feature type="compositionally biased region" description="Basic and acidic residues" evidence="5">
    <location>
        <begin position="191"/>
        <end position="201"/>
    </location>
</feature>
<feature type="compositionally biased region" description="Acidic residues" evidence="5">
    <location>
        <begin position="330"/>
        <end position="341"/>
    </location>
</feature>
<dbReference type="Gene3D" id="1.20.140.150">
    <property type="match status" value="1"/>
</dbReference>
<dbReference type="PANTHER" id="PTHR10671:SF82">
    <property type="entry name" value="GH19567P"/>
    <property type="match status" value="1"/>
</dbReference>
<feature type="transmembrane region" description="Helical" evidence="6">
    <location>
        <begin position="70"/>
        <end position="101"/>
    </location>
</feature>
<dbReference type="AlphaFoldDB" id="A0A226ECG7"/>
<keyword evidence="8" id="KW-1185">Reference proteome</keyword>
<dbReference type="OrthoDB" id="6420920at2759"/>
<feature type="transmembrane region" description="Helical" evidence="6">
    <location>
        <begin position="113"/>
        <end position="137"/>
    </location>
</feature>
<name>A0A226ECG7_FOLCA</name>
<feature type="compositionally biased region" description="Polar residues" evidence="5">
    <location>
        <begin position="229"/>
        <end position="241"/>
    </location>
</feature>
<feature type="compositionally biased region" description="Basic and acidic residues" evidence="5">
    <location>
        <begin position="242"/>
        <end position="261"/>
    </location>
</feature>
<evidence type="ECO:0000256" key="5">
    <source>
        <dbReference type="SAM" id="MobiDB-lite"/>
    </source>
</evidence>
<comment type="caution">
    <text evidence="7">The sequence shown here is derived from an EMBL/GenBank/DDBJ whole genome shotgun (WGS) entry which is preliminary data.</text>
</comment>
<dbReference type="PROSITE" id="PS51257">
    <property type="entry name" value="PROKAR_LIPOPROTEIN"/>
    <property type="match status" value="1"/>
</dbReference>
<keyword evidence="3 6" id="KW-1133">Transmembrane helix</keyword>
<evidence type="ECO:0000256" key="3">
    <source>
        <dbReference type="ARBA" id="ARBA00022989"/>
    </source>
</evidence>
<comment type="subcellular location">
    <subcellularLocation>
        <location evidence="1">Membrane</location>
        <topology evidence="1">Multi-pass membrane protein</topology>
    </subcellularLocation>
</comment>
<organism evidence="7 8">
    <name type="scientific">Folsomia candida</name>
    <name type="common">Springtail</name>
    <dbReference type="NCBI Taxonomy" id="158441"/>
    <lineage>
        <taxon>Eukaryota</taxon>
        <taxon>Metazoa</taxon>
        <taxon>Ecdysozoa</taxon>
        <taxon>Arthropoda</taxon>
        <taxon>Hexapoda</taxon>
        <taxon>Collembola</taxon>
        <taxon>Entomobryomorpha</taxon>
        <taxon>Isotomoidea</taxon>
        <taxon>Isotomidae</taxon>
        <taxon>Proisotominae</taxon>
        <taxon>Folsomia</taxon>
    </lineage>
</organism>
<evidence type="ECO:0000313" key="8">
    <source>
        <dbReference type="Proteomes" id="UP000198287"/>
    </source>
</evidence>
<keyword evidence="4 6" id="KW-0472">Membrane</keyword>
<protein>
    <submittedName>
        <fullName evidence="7">Uncharacterized protein</fullName>
    </submittedName>
</protein>
<dbReference type="GO" id="GO:0005886">
    <property type="term" value="C:plasma membrane"/>
    <property type="evidence" value="ECO:0007669"/>
    <property type="project" value="TreeGrafter"/>
</dbReference>
<evidence type="ECO:0000256" key="6">
    <source>
        <dbReference type="SAM" id="Phobius"/>
    </source>
</evidence>
<keyword evidence="2 6" id="KW-0812">Transmembrane</keyword>
<accession>A0A226ECG7</accession>
<dbReference type="Proteomes" id="UP000198287">
    <property type="component" value="Unassembled WGS sequence"/>
</dbReference>
<reference evidence="7 8" key="1">
    <citation type="submission" date="2015-12" db="EMBL/GenBank/DDBJ databases">
        <title>The genome of Folsomia candida.</title>
        <authorList>
            <person name="Faddeeva A."/>
            <person name="Derks M.F."/>
            <person name="Anvar Y."/>
            <person name="Smit S."/>
            <person name="Van Straalen N."/>
            <person name="Roelofs D."/>
        </authorList>
    </citation>
    <scope>NUCLEOTIDE SEQUENCE [LARGE SCALE GENOMIC DNA]</scope>
    <source>
        <strain evidence="7 8">VU population</strain>
        <tissue evidence="7">Whole body</tissue>
    </source>
</reference>